<name>A0A6A6SNL6_9PLEO</name>
<accession>A0A6A6SNL6</accession>
<protein>
    <submittedName>
        <fullName evidence="1">Uncharacterized protein</fullName>
    </submittedName>
</protein>
<keyword evidence="2" id="KW-1185">Reference proteome</keyword>
<reference evidence="1" key="1">
    <citation type="journal article" date="2020" name="Stud. Mycol.">
        <title>101 Dothideomycetes genomes: a test case for predicting lifestyles and emergence of pathogens.</title>
        <authorList>
            <person name="Haridas S."/>
            <person name="Albert R."/>
            <person name="Binder M."/>
            <person name="Bloem J."/>
            <person name="Labutti K."/>
            <person name="Salamov A."/>
            <person name="Andreopoulos B."/>
            <person name="Baker S."/>
            <person name="Barry K."/>
            <person name="Bills G."/>
            <person name="Bluhm B."/>
            <person name="Cannon C."/>
            <person name="Castanera R."/>
            <person name="Culley D."/>
            <person name="Daum C."/>
            <person name="Ezra D."/>
            <person name="Gonzalez J."/>
            <person name="Henrissat B."/>
            <person name="Kuo A."/>
            <person name="Liang C."/>
            <person name="Lipzen A."/>
            <person name="Lutzoni F."/>
            <person name="Magnuson J."/>
            <person name="Mondo S."/>
            <person name="Nolan M."/>
            <person name="Ohm R."/>
            <person name="Pangilinan J."/>
            <person name="Park H.-J."/>
            <person name="Ramirez L."/>
            <person name="Alfaro M."/>
            <person name="Sun H."/>
            <person name="Tritt A."/>
            <person name="Yoshinaga Y."/>
            <person name="Zwiers L.-H."/>
            <person name="Turgeon B."/>
            <person name="Goodwin S."/>
            <person name="Spatafora J."/>
            <person name="Crous P."/>
            <person name="Grigoriev I."/>
        </authorList>
    </citation>
    <scope>NUCLEOTIDE SEQUENCE</scope>
    <source>
        <strain evidence="1">CBS 122681</strain>
    </source>
</reference>
<sequence length="156" mass="18511">MQQRPVWIHLCEHQMLIDSRLELCYMWIPVGKGREAFQVIATQIGWCNDYVISWSIMSQFLLEEWARDIQNGRPVSSSGGNGYYIQRQINNAPILFLSYSEQLGWSWDDRYFFVLESWRPTIWSLIDRQGRPERPYIRYVDNLSGAKISGISWRDL</sequence>
<gene>
    <name evidence="1" type="ORF">K491DRAFT_684590</name>
</gene>
<organism evidence="1 2">
    <name type="scientific">Lophiostoma macrostomum CBS 122681</name>
    <dbReference type="NCBI Taxonomy" id="1314788"/>
    <lineage>
        <taxon>Eukaryota</taxon>
        <taxon>Fungi</taxon>
        <taxon>Dikarya</taxon>
        <taxon>Ascomycota</taxon>
        <taxon>Pezizomycotina</taxon>
        <taxon>Dothideomycetes</taxon>
        <taxon>Pleosporomycetidae</taxon>
        <taxon>Pleosporales</taxon>
        <taxon>Lophiostomataceae</taxon>
        <taxon>Lophiostoma</taxon>
    </lineage>
</organism>
<dbReference type="EMBL" id="MU004532">
    <property type="protein sequence ID" value="KAF2648557.1"/>
    <property type="molecule type" value="Genomic_DNA"/>
</dbReference>
<dbReference type="AlphaFoldDB" id="A0A6A6SNL6"/>
<proteinExistence type="predicted"/>
<evidence type="ECO:0000313" key="2">
    <source>
        <dbReference type="Proteomes" id="UP000799324"/>
    </source>
</evidence>
<evidence type="ECO:0000313" key="1">
    <source>
        <dbReference type="EMBL" id="KAF2648557.1"/>
    </source>
</evidence>
<dbReference type="Proteomes" id="UP000799324">
    <property type="component" value="Unassembled WGS sequence"/>
</dbReference>